<feature type="region of interest" description="Disordered" evidence="1">
    <location>
        <begin position="69"/>
        <end position="96"/>
    </location>
</feature>
<dbReference type="GeneID" id="92088577"/>
<feature type="compositionally biased region" description="Basic and acidic residues" evidence="1">
    <location>
        <begin position="122"/>
        <end position="139"/>
    </location>
</feature>
<feature type="transmembrane region" description="Helical" evidence="2">
    <location>
        <begin position="42"/>
        <end position="64"/>
    </location>
</feature>
<sequence length="163" mass="16578">MLATVWPPSRCEKPALLLRSTTSRSSRLQLVDGMVSSSNASAGAGAIVLLCLAVVVVVVVVVVVGGTTTTAHAPIPPSNGAVQSSHEPIPPRQDLVAPTARPAVCARVGATGPSPDAAPVDVARDDAGREGGEEGRGVDEVPDGAVGEEPGRRWPMSGGCWSW</sequence>
<dbReference type="Proteomes" id="UP001480595">
    <property type="component" value="Unassembled WGS sequence"/>
</dbReference>
<proteinExistence type="predicted"/>
<keyword evidence="4" id="KW-1185">Reference proteome</keyword>
<comment type="caution">
    <text evidence="3">The sequence shown here is derived from an EMBL/GenBank/DDBJ whole genome shotgun (WGS) entry which is preliminary data.</text>
</comment>
<evidence type="ECO:0000256" key="2">
    <source>
        <dbReference type="SAM" id="Phobius"/>
    </source>
</evidence>
<protein>
    <submittedName>
        <fullName evidence="3">Uncharacterized protein</fullName>
    </submittedName>
</protein>
<name>A0ABR1VSC7_9PEZI</name>
<dbReference type="RefSeq" id="XP_066717681.1">
    <property type="nucleotide sequence ID" value="XM_066855514.1"/>
</dbReference>
<keyword evidence="2" id="KW-0812">Transmembrane</keyword>
<accession>A0ABR1VSC7</accession>
<organism evidence="3 4">
    <name type="scientific">Apiospora phragmitis</name>
    <dbReference type="NCBI Taxonomy" id="2905665"/>
    <lineage>
        <taxon>Eukaryota</taxon>
        <taxon>Fungi</taxon>
        <taxon>Dikarya</taxon>
        <taxon>Ascomycota</taxon>
        <taxon>Pezizomycotina</taxon>
        <taxon>Sordariomycetes</taxon>
        <taxon>Xylariomycetidae</taxon>
        <taxon>Amphisphaeriales</taxon>
        <taxon>Apiosporaceae</taxon>
        <taxon>Apiospora</taxon>
    </lineage>
</organism>
<keyword evidence="2" id="KW-1133">Transmembrane helix</keyword>
<evidence type="ECO:0000313" key="4">
    <source>
        <dbReference type="Proteomes" id="UP001480595"/>
    </source>
</evidence>
<evidence type="ECO:0000256" key="1">
    <source>
        <dbReference type="SAM" id="MobiDB-lite"/>
    </source>
</evidence>
<reference evidence="3 4" key="1">
    <citation type="submission" date="2023-01" db="EMBL/GenBank/DDBJ databases">
        <title>Analysis of 21 Apiospora genomes using comparative genomics revels a genus with tremendous synthesis potential of carbohydrate active enzymes and secondary metabolites.</title>
        <authorList>
            <person name="Sorensen T."/>
        </authorList>
    </citation>
    <scope>NUCLEOTIDE SEQUENCE [LARGE SCALE GENOMIC DNA]</scope>
    <source>
        <strain evidence="3 4">CBS 135458</strain>
    </source>
</reference>
<keyword evidence="2" id="KW-0472">Membrane</keyword>
<feature type="region of interest" description="Disordered" evidence="1">
    <location>
        <begin position="109"/>
        <end position="163"/>
    </location>
</feature>
<evidence type="ECO:0000313" key="3">
    <source>
        <dbReference type="EMBL" id="KAK8073206.1"/>
    </source>
</evidence>
<gene>
    <name evidence="3" type="ORF">PG994_004105</name>
</gene>
<dbReference type="EMBL" id="JAQQWL010000005">
    <property type="protein sequence ID" value="KAK8073206.1"/>
    <property type="molecule type" value="Genomic_DNA"/>
</dbReference>